<dbReference type="GO" id="GO:0006508">
    <property type="term" value="P:proteolysis"/>
    <property type="evidence" value="ECO:0007669"/>
    <property type="project" value="InterPro"/>
</dbReference>
<dbReference type="InterPro" id="IPR029058">
    <property type="entry name" value="AB_hydrolase_fold"/>
</dbReference>
<keyword evidence="3" id="KW-1185">Reference proteome</keyword>
<name>A0A967KA27_9PROT</name>
<comment type="caution">
    <text evidence="2">The sequence shown here is derived from an EMBL/GenBank/DDBJ whole genome shotgun (WGS) entry which is preliminary data.</text>
</comment>
<dbReference type="Pfam" id="PF00326">
    <property type="entry name" value="Peptidase_S9"/>
    <property type="match status" value="1"/>
</dbReference>
<gene>
    <name evidence="2" type="ORF">HBA54_22645</name>
</gene>
<protein>
    <submittedName>
        <fullName evidence="2">Prolyl oligopeptidase family serine peptidase</fullName>
    </submittedName>
</protein>
<evidence type="ECO:0000313" key="3">
    <source>
        <dbReference type="Proteomes" id="UP000761264"/>
    </source>
</evidence>
<dbReference type="GO" id="GO:0008236">
    <property type="term" value="F:serine-type peptidase activity"/>
    <property type="evidence" value="ECO:0007669"/>
    <property type="project" value="InterPro"/>
</dbReference>
<proteinExistence type="predicted"/>
<organism evidence="2 3">
    <name type="scientific">Pelagibius litoralis</name>
    <dbReference type="NCBI Taxonomy" id="374515"/>
    <lineage>
        <taxon>Bacteria</taxon>
        <taxon>Pseudomonadati</taxon>
        <taxon>Pseudomonadota</taxon>
        <taxon>Alphaproteobacteria</taxon>
        <taxon>Rhodospirillales</taxon>
        <taxon>Rhodovibrionaceae</taxon>
        <taxon>Pelagibius</taxon>
    </lineage>
</organism>
<dbReference type="EMBL" id="JAAQPH010000021">
    <property type="protein sequence ID" value="NIA71398.1"/>
    <property type="molecule type" value="Genomic_DNA"/>
</dbReference>
<dbReference type="Gene3D" id="3.40.50.1820">
    <property type="entry name" value="alpha/beta hydrolase"/>
    <property type="match status" value="1"/>
</dbReference>
<accession>A0A967KA27</accession>
<dbReference type="AlphaFoldDB" id="A0A967KA27"/>
<dbReference type="Proteomes" id="UP000761264">
    <property type="component" value="Unassembled WGS sequence"/>
</dbReference>
<evidence type="ECO:0000313" key="2">
    <source>
        <dbReference type="EMBL" id="NIA71398.1"/>
    </source>
</evidence>
<dbReference type="InterPro" id="IPR001375">
    <property type="entry name" value="Peptidase_S9_cat"/>
</dbReference>
<dbReference type="SUPFAM" id="SSF53474">
    <property type="entry name" value="alpha/beta-Hydrolases"/>
    <property type="match status" value="1"/>
</dbReference>
<sequence>MTIPEPRTIRLRDHRSGVVELFVAEPDDQRGERRPALLIVHGHQFPERPGGRGRLTPPLIERLTGRGWIAAAVSQPGYGGSSGPPDCCGPRTQAALRIAFRHLVERGADPTRSIVWGISRGAVAASCAFVDGAPEPGVLVLQSGTYDMEGWVSWVRAGAPGGNAELANAILANQEREAGRNLDALRARSGVVQAPRGRCDVLIVHGARDPQAPSEDRARMLAALQLAGRRVETAVMPEGEHALPPRFAMEALAEHWPHLAP</sequence>
<reference evidence="2" key="1">
    <citation type="submission" date="2020-03" db="EMBL/GenBank/DDBJ databases">
        <title>Genome of Pelagibius litoralis DSM 21314T.</title>
        <authorList>
            <person name="Wang G."/>
        </authorList>
    </citation>
    <scope>NUCLEOTIDE SEQUENCE</scope>
    <source>
        <strain evidence="2">DSM 21314</strain>
    </source>
</reference>
<feature type="domain" description="Peptidase S9 prolyl oligopeptidase catalytic" evidence="1">
    <location>
        <begin position="103"/>
        <end position="255"/>
    </location>
</feature>
<evidence type="ECO:0000259" key="1">
    <source>
        <dbReference type="Pfam" id="PF00326"/>
    </source>
</evidence>